<evidence type="ECO:0000256" key="1">
    <source>
        <dbReference type="ARBA" id="ARBA00008814"/>
    </source>
</evidence>
<sequence length="323" mass="33714">MKRTIPPLLTAAALAAGCGTVSTSASSGGGEDAVTVESCGRDVTVDGVPERVVSMHPSLTELLVQLGVGDRVVAQAQDALGEPSPELAAEVDAITSISADVPPTREDLLAQSPDFVISGTEYEFSAEQGFAGYEDLEKAGAPAYVATAGCIDRRSEGAVADTFTDLENLGRIFGVEDRASELVTQAEQDLAEIEEIIGDDDPVRAVQVYVEGGKLYAIGGAVEIDVLRLGGGENLFAGDSRFDDFFAAEVNPEVVVDLQPDAFVFAVNDAAHEEQTRAYLEQTLADTPAVRNGLLVAVDNTYVQPGTLSAITGARIVAEALHG</sequence>
<dbReference type="Gene3D" id="3.40.50.1980">
    <property type="entry name" value="Nitrogenase molybdenum iron protein domain"/>
    <property type="match status" value="2"/>
</dbReference>
<dbReference type="RefSeq" id="WP_344202669.1">
    <property type="nucleotide sequence ID" value="NZ_BAAAME010000005.1"/>
</dbReference>
<comment type="caution">
    <text evidence="4">The sequence shown here is derived from an EMBL/GenBank/DDBJ whole genome shotgun (WGS) entry which is preliminary data.</text>
</comment>
<feature type="chain" id="PRO_5046460144" evidence="2">
    <location>
        <begin position="28"/>
        <end position="323"/>
    </location>
</feature>
<dbReference type="InterPro" id="IPR002491">
    <property type="entry name" value="ABC_transptr_periplasmic_BD"/>
</dbReference>
<evidence type="ECO:0000313" key="5">
    <source>
        <dbReference type="Proteomes" id="UP001501057"/>
    </source>
</evidence>
<protein>
    <submittedName>
        <fullName evidence="4">ABC transporter substrate-binding protein</fullName>
    </submittedName>
</protein>
<dbReference type="SUPFAM" id="SSF53807">
    <property type="entry name" value="Helical backbone' metal receptor"/>
    <property type="match status" value="1"/>
</dbReference>
<keyword evidence="5" id="KW-1185">Reference proteome</keyword>
<keyword evidence="2" id="KW-0732">Signal</keyword>
<dbReference type="PANTHER" id="PTHR30535:SF7">
    <property type="entry name" value="IRON(III) DICITRATE-BINDING PROTEIN"/>
    <property type="match status" value="1"/>
</dbReference>
<dbReference type="PROSITE" id="PS50983">
    <property type="entry name" value="FE_B12_PBP"/>
    <property type="match status" value="1"/>
</dbReference>
<feature type="signal peptide" evidence="2">
    <location>
        <begin position="1"/>
        <end position="27"/>
    </location>
</feature>
<organism evidence="4 5">
    <name type="scientific">Aeromicrobium alkaliterrae</name>
    <dbReference type="NCBI Taxonomy" id="302168"/>
    <lineage>
        <taxon>Bacteria</taxon>
        <taxon>Bacillati</taxon>
        <taxon>Actinomycetota</taxon>
        <taxon>Actinomycetes</taxon>
        <taxon>Propionibacteriales</taxon>
        <taxon>Nocardioidaceae</taxon>
        <taxon>Aeromicrobium</taxon>
    </lineage>
</organism>
<dbReference type="PANTHER" id="PTHR30535">
    <property type="entry name" value="VITAMIN B12-BINDING PROTEIN"/>
    <property type="match status" value="1"/>
</dbReference>
<proteinExistence type="inferred from homology"/>
<evidence type="ECO:0000313" key="4">
    <source>
        <dbReference type="EMBL" id="GAA1746135.1"/>
    </source>
</evidence>
<dbReference type="PROSITE" id="PS51257">
    <property type="entry name" value="PROKAR_LIPOPROTEIN"/>
    <property type="match status" value="1"/>
</dbReference>
<dbReference type="Pfam" id="PF01497">
    <property type="entry name" value="Peripla_BP_2"/>
    <property type="match status" value="1"/>
</dbReference>
<dbReference type="InterPro" id="IPR050902">
    <property type="entry name" value="ABC_Transporter_SBP"/>
</dbReference>
<accession>A0ABP4W3N5</accession>
<dbReference type="EMBL" id="BAAAME010000005">
    <property type="protein sequence ID" value="GAA1746135.1"/>
    <property type="molecule type" value="Genomic_DNA"/>
</dbReference>
<feature type="domain" description="Fe/B12 periplasmic-binding" evidence="3">
    <location>
        <begin position="51"/>
        <end position="323"/>
    </location>
</feature>
<comment type="similarity">
    <text evidence="1">Belongs to the bacterial solute-binding protein 8 family.</text>
</comment>
<evidence type="ECO:0000259" key="3">
    <source>
        <dbReference type="PROSITE" id="PS50983"/>
    </source>
</evidence>
<reference evidence="5" key="1">
    <citation type="journal article" date="2019" name="Int. J. Syst. Evol. Microbiol.">
        <title>The Global Catalogue of Microorganisms (GCM) 10K type strain sequencing project: providing services to taxonomists for standard genome sequencing and annotation.</title>
        <authorList>
            <consortium name="The Broad Institute Genomics Platform"/>
            <consortium name="The Broad Institute Genome Sequencing Center for Infectious Disease"/>
            <person name="Wu L."/>
            <person name="Ma J."/>
        </authorList>
    </citation>
    <scope>NUCLEOTIDE SEQUENCE [LARGE SCALE GENOMIC DNA]</scope>
    <source>
        <strain evidence="5">JCM 13518</strain>
    </source>
</reference>
<gene>
    <name evidence="4" type="ORF">GCM10009710_27630</name>
</gene>
<dbReference type="Proteomes" id="UP001501057">
    <property type="component" value="Unassembled WGS sequence"/>
</dbReference>
<evidence type="ECO:0000256" key="2">
    <source>
        <dbReference type="SAM" id="SignalP"/>
    </source>
</evidence>
<name>A0ABP4W3N5_9ACTN</name>